<comment type="caution">
    <text evidence="2">The sequence shown here is derived from an EMBL/GenBank/DDBJ whole genome shotgun (WGS) entry which is preliminary data.</text>
</comment>
<feature type="region of interest" description="Disordered" evidence="1">
    <location>
        <begin position="1"/>
        <end position="46"/>
    </location>
</feature>
<feature type="compositionally biased region" description="Basic residues" evidence="1">
    <location>
        <begin position="10"/>
        <end position="26"/>
    </location>
</feature>
<dbReference type="Proteomes" id="UP000325291">
    <property type="component" value="Unassembled WGS sequence"/>
</dbReference>
<sequence>MMVTLQLAKARPHRRRSAAERGRRRSFWSARNDPQGQGKKIGDNLCGRDDSCDQHVMQLRQREKCGGHEGK</sequence>
<proteinExistence type="predicted"/>
<reference evidence="2 3" key="1">
    <citation type="submission" date="2019-07" db="EMBL/GenBank/DDBJ databases">
        <title>Aquicoccus porphyridii gen. nov., sp. nov., isolated from a small marine red alga, Porphyridium marinum.</title>
        <authorList>
            <person name="Liu L."/>
        </authorList>
    </citation>
    <scope>NUCLEOTIDE SEQUENCE [LARGE SCALE GENOMIC DNA]</scope>
    <source>
        <strain evidence="2 3">L1 8-17</strain>
    </source>
</reference>
<accession>A0A5A9YXY2</accession>
<evidence type="ECO:0000313" key="2">
    <source>
        <dbReference type="EMBL" id="KAA0909709.1"/>
    </source>
</evidence>
<name>A0A5A9YXY2_9RHOB</name>
<gene>
    <name evidence="2" type="ORF">FLO80_20310</name>
</gene>
<organism evidence="2 3">
    <name type="scientific">Aquicoccus porphyridii</name>
    <dbReference type="NCBI Taxonomy" id="1852029"/>
    <lineage>
        <taxon>Bacteria</taxon>
        <taxon>Pseudomonadati</taxon>
        <taxon>Pseudomonadota</taxon>
        <taxon>Alphaproteobacteria</taxon>
        <taxon>Rhodobacterales</taxon>
        <taxon>Paracoccaceae</taxon>
        <taxon>Aquicoccus</taxon>
    </lineage>
</organism>
<protein>
    <submittedName>
        <fullName evidence="2">Uncharacterized protein</fullName>
    </submittedName>
</protein>
<evidence type="ECO:0000256" key="1">
    <source>
        <dbReference type="SAM" id="MobiDB-lite"/>
    </source>
</evidence>
<dbReference type="AlphaFoldDB" id="A0A5A9YXY2"/>
<evidence type="ECO:0000313" key="3">
    <source>
        <dbReference type="Proteomes" id="UP000325291"/>
    </source>
</evidence>
<dbReference type="EMBL" id="VINQ01000027">
    <property type="protein sequence ID" value="KAA0909709.1"/>
    <property type="molecule type" value="Genomic_DNA"/>
</dbReference>
<keyword evidence="3" id="KW-1185">Reference proteome</keyword>